<keyword evidence="4" id="KW-1185">Reference proteome</keyword>
<comment type="similarity">
    <text evidence="1">Belongs to the CFAP97 family.</text>
</comment>
<dbReference type="InterPro" id="IPR038791">
    <property type="entry name" value="Cfap97/Hemingway"/>
</dbReference>
<dbReference type="EMBL" id="JAQQBR010001833">
    <property type="protein sequence ID" value="KAK0162679.1"/>
    <property type="molecule type" value="Genomic_DNA"/>
</dbReference>
<evidence type="ECO:0000313" key="3">
    <source>
        <dbReference type="EMBL" id="KAK0162679.1"/>
    </source>
</evidence>
<reference evidence="3" key="2">
    <citation type="submission" date="2023-03" db="EMBL/GenBank/DDBJ databases">
        <authorList>
            <person name="Inwood S.N."/>
            <person name="Skelly J.G."/>
            <person name="Guhlin J."/>
            <person name="Harrop T.W.R."/>
            <person name="Goldson S.G."/>
            <person name="Dearden P.K."/>
        </authorList>
    </citation>
    <scope>NUCLEOTIDE SEQUENCE</scope>
    <source>
        <strain evidence="3">Lincoln</strain>
        <tissue evidence="3">Whole body</tissue>
    </source>
</reference>
<reference evidence="3" key="1">
    <citation type="journal article" date="2023" name="bioRxiv">
        <title>Scaffold-level genome assemblies of two parasitoid biocontrol wasps reveal the parthenogenesis mechanism and an associated novel virus.</title>
        <authorList>
            <person name="Inwood S."/>
            <person name="Skelly J."/>
            <person name="Guhlin J."/>
            <person name="Harrop T."/>
            <person name="Goldson S."/>
            <person name="Dearden P."/>
        </authorList>
    </citation>
    <scope>NUCLEOTIDE SEQUENCE</scope>
    <source>
        <strain evidence="3">Lincoln</strain>
        <tissue evidence="3">Whole body</tissue>
    </source>
</reference>
<dbReference type="AlphaFoldDB" id="A0AA39F4C6"/>
<dbReference type="PANTHER" id="PTHR23035">
    <property type="entry name" value="CILIA- AND FLAGELLA-ASSOCIATED PROTEIN 97-RELATED"/>
    <property type="match status" value="1"/>
</dbReference>
<name>A0AA39F4C6_MICHY</name>
<feature type="compositionally biased region" description="Acidic residues" evidence="2">
    <location>
        <begin position="17"/>
        <end position="34"/>
    </location>
</feature>
<feature type="region of interest" description="Disordered" evidence="2">
    <location>
        <begin position="17"/>
        <end position="38"/>
    </location>
</feature>
<comment type="caution">
    <text evidence="3">The sequence shown here is derived from an EMBL/GenBank/DDBJ whole genome shotgun (WGS) entry which is preliminary data.</text>
</comment>
<evidence type="ECO:0000256" key="2">
    <source>
        <dbReference type="SAM" id="MobiDB-lite"/>
    </source>
</evidence>
<evidence type="ECO:0000313" key="4">
    <source>
        <dbReference type="Proteomes" id="UP001168972"/>
    </source>
</evidence>
<dbReference type="Proteomes" id="UP001168972">
    <property type="component" value="Unassembled WGS sequence"/>
</dbReference>
<accession>A0AA39F4C6</accession>
<dbReference type="PANTHER" id="PTHR23035:SF1">
    <property type="entry name" value="CILIA- AND FLAGELLA-ASSOCIATED PROTEIN 97"/>
    <property type="match status" value="1"/>
</dbReference>
<dbReference type="InterPro" id="IPR029488">
    <property type="entry name" value="Hmw/CFAP97"/>
</dbReference>
<feature type="compositionally biased region" description="Low complexity" evidence="2">
    <location>
        <begin position="55"/>
        <end position="79"/>
    </location>
</feature>
<organism evidence="3 4">
    <name type="scientific">Microctonus hyperodae</name>
    <name type="common">Parasitoid wasp</name>
    <dbReference type="NCBI Taxonomy" id="165561"/>
    <lineage>
        <taxon>Eukaryota</taxon>
        <taxon>Metazoa</taxon>
        <taxon>Ecdysozoa</taxon>
        <taxon>Arthropoda</taxon>
        <taxon>Hexapoda</taxon>
        <taxon>Insecta</taxon>
        <taxon>Pterygota</taxon>
        <taxon>Neoptera</taxon>
        <taxon>Endopterygota</taxon>
        <taxon>Hymenoptera</taxon>
        <taxon>Apocrita</taxon>
        <taxon>Ichneumonoidea</taxon>
        <taxon>Braconidae</taxon>
        <taxon>Euphorinae</taxon>
        <taxon>Microctonus</taxon>
    </lineage>
</organism>
<evidence type="ECO:0008006" key="5">
    <source>
        <dbReference type="Google" id="ProtNLM"/>
    </source>
</evidence>
<dbReference type="Pfam" id="PF13879">
    <property type="entry name" value="Hmw_CFAP97"/>
    <property type="match status" value="1"/>
</dbReference>
<feature type="region of interest" description="Disordered" evidence="2">
    <location>
        <begin position="55"/>
        <end position="108"/>
    </location>
</feature>
<proteinExistence type="inferred from homology"/>
<sequence>MTDRTRQLNVRVNIDDENVSSEANYESDSDEYSYSEESLCSNNFSRESEITNVTRRSSINSTTSVTSSTSFNSQMSSTINKSLTNSERSLNENSNGNRKNRSCSSLNDISLGQRGYRRNMSFTNIEMMRIERENQYLLRKIMAQQRPPKITQIKYPPTKISSSAINRKRLQKRIEEENMMMLRRIQGAKSCVFADKTVPGYRLTCL</sequence>
<dbReference type="GO" id="GO:0007283">
    <property type="term" value="P:spermatogenesis"/>
    <property type="evidence" value="ECO:0007669"/>
    <property type="project" value="TreeGrafter"/>
</dbReference>
<feature type="compositionally biased region" description="Polar residues" evidence="2">
    <location>
        <begin position="80"/>
        <end position="108"/>
    </location>
</feature>
<protein>
    <recommendedName>
        <fullName evidence="5">Cilia- and flagella-associated protein 97-like</fullName>
    </recommendedName>
</protein>
<evidence type="ECO:0000256" key="1">
    <source>
        <dbReference type="ARBA" id="ARBA00008315"/>
    </source>
</evidence>
<gene>
    <name evidence="3" type="ORF">PV327_006436</name>
</gene>